<comment type="cofactor">
    <cofactor evidence="6">
        <name>FMN</name>
        <dbReference type="ChEBI" id="CHEBI:58210"/>
    </cofactor>
    <text evidence="6">Binds 1 FMN per subunit.</text>
</comment>
<keyword evidence="4 6" id="KW-0520">NAD</keyword>
<dbReference type="Pfam" id="PF02525">
    <property type="entry name" value="Flavodoxin_2"/>
    <property type="match status" value="1"/>
</dbReference>
<evidence type="ECO:0000256" key="4">
    <source>
        <dbReference type="ARBA" id="ARBA00023027"/>
    </source>
</evidence>
<dbReference type="EMBL" id="JAOVZO020000023">
    <property type="protein sequence ID" value="MDC8016016.1"/>
    <property type="molecule type" value="Genomic_DNA"/>
</dbReference>
<evidence type="ECO:0000256" key="3">
    <source>
        <dbReference type="ARBA" id="ARBA00023002"/>
    </source>
</evidence>
<feature type="domain" description="Flavodoxin-like fold" evidence="7">
    <location>
        <begin position="1"/>
        <end position="193"/>
    </location>
</feature>
<comment type="catalytic activity">
    <reaction evidence="6">
        <text>2 a quinone + NADH + H(+) = 2 a 1,4-benzosemiquinone + NAD(+)</text>
        <dbReference type="Rhea" id="RHEA:65952"/>
        <dbReference type="ChEBI" id="CHEBI:15378"/>
        <dbReference type="ChEBI" id="CHEBI:57540"/>
        <dbReference type="ChEBI" id="CHEBI:57945"/>
        <dbReference type="ChEBI" id="CHEBI:132124"/>
        <dbReference type="ChEBI" id="CHEBI:134225"/>
    </reaction>
</comment>
<keyword evidence="3 6" id="KW-0560">Oxidoreductase</keyword>
<gene>
    <name evidence="6" type="primary">azoR</name>
    <name evidence="8" type="ORF">OD750_026115</name>
</gene>
<dbReference type="AlphaFoldDB" id="A0A9X4BKC8"/>
<comment type="function">
    <text evidence="6">Also exhibits azoreductase activity. Catalyzes the reductive cleavage of the azo bond in aromatic azo compounds to the corresponding amines.</text>
</comment>
<comment type="catalytic activity">
    <reaction evidence="5">
        <text>N,N-dimethyl-1,4-phenylenediamine + anthranilate + 2 NAD(+) = 2-(4-dimethylaminophenyl)diazenylbenzoate + 2 NADH + 2 H(+)</text>
        <dbReference type="Rhea" id="RHEA:55872"/>
        <dbReference type="ChEBI" id="CHEBI:15378"/>
        <dbReference type="ChEBI" id="CHEBI:15783"/>
        <dbReference type="ChEBI" id="CHEBI:16567"/>
        <dbReference type="ChEBI" id="CHEBI:57540"/>
        <dbReference type="ChEBI" id="CHEBI:57945"/>
        <dbReference type="ChEBI" id="CHEBI:71579"/>
        <dbReference type="EC" id="1.7.1.17"/>
    </reaction>
    <physiologicalReaction direction="right-to-left" evidence="5">
        <dbReference type="Rhea" id="RHEA:55874"/>
    </physiologicalReaction>
</comment>
<dbReference type="GO" id="GO:0009055">
    <property type="term" value="F:electron transfer activity"/>
    <property type="evidence" value="ECO:0007669"/>
    <property type="project" value="UniProtKB-UniRule"/>
</dbReference>
<feature type="binding site" evidence="6">
    <location>
        <position position="9"/>
    </location>
    <ligand>
        <name>FMN</name>
        <dbReference type="ChEBI" id="CHEBI:58210"/>
    </ligand>
</feature>
<protein>
    <recommendedName>
        <fullName evidence="6">FMN dependent NADH:quinone oxidoreductase</fullName>
        <ecNumber evidence="6">1.6.5.-</ecNumber>
    </recommendedName>
    <alternativeName>
        <fullName evidence="6">Azo-dye reductase</fullName>
    </alternativeName>
    <alternativeName>
        <fullName evidence="6">FMN-dependent NADH-azo compound oxidoreductase</fullName>
    </alternativeName>
    <alternativeName>
        <fullName evidence="6">FMN-dependent NADH-azoreductase</fullName>
        <ecNumber evidence="6">1.7.1.17</ecNumber>
    </alternativeName>
</protein>
<dbReference type="InterPro" id="IPR023048">
    <property type="entry name" value="NADH:quinone_OxRdtase_FMN_depd"/>
</dbReference>
<dbReference type="RefSeq" id="WP_263543032.1">
    <property type="nucleotide sequence ID" value="NZ_JAOVZO020000023.1"/>
</dbReference>
<comment type="function">
    <text evidence="6">Quinone reductase that provides resistance to thiol-specific stress caused by electrophilic quinones.</text>
</comment>
<organism evidence="8 9">
    <name type="scientific">Tahibacter soli</name>
    <dbReference type="NCBI Taxonomy" id="2983605"/>
    <lineage>
        <taxon>Bacteria</taxon>
        <taxon>Pseudomonadati</taxon>
        <taxon>Pseudomonadota</taxon>
        <taxon>Gammaproteobacteria</taxon>
        <taxon>Lysobacterales</taxon>
        <taxon>Rhodanobacteraceae</taxon>
        <taxon>Tahibacter</taxon>
    </lineage>
</organism>
<evidence type="ECO:0000256" key="5">
    <source>
        <dbReference type="ARBA" id="ARBA00048542"/>
    </source>
</evidence>
<keyword evidence="1 6" id="KW-0285">Flavoprotein</keyword>
<dbReference type="GO" id="GO:0016652">
    <property type="term" value="F:oxidoreductase activity, acting on NAD(P)H as acceptor"/>
    <property type="evidence" value="ECO:0007669"/>
    <property type="project" value="UniProtKB-UniRule"/>
</dbReference>
<comment type="subunit">
    <text evidence="6">Homodimer.</text>
</comment>
<keyword evidence="2 6" id="KW-0288">FMN</keyword>
<keyword evidence="9" id="KW-1185">Reference proteome</keyword>
<dbReference type="InterPro" id="IPR050104">
    <property type="entry name" value="FMN-dep_NADH:Q_OxRdtase_AzoR1"/>
</dbReference>
<reference evidence="8" key="1">
    <citation type="submission" date="2023-02" db="EMBL/GenBank/DDBJ databases">
        <title>Tahibacter soli sp. nov. isolated from soil.</title>
        <authorList>
            <person name="Baek J.H."/>
            <person name="Lee J.K."/>
            <person name="Choi D.G."/>
            <person name="Jeon C.O."/>
        </authorList>
    </citation>
    <scope>NUCLEOTIDE SEQUENCE</scope>
    <source>
        <strain evidence="8">BL</strain>
    </source>
</reference>
<name>A0A9X4BKC8_9GAMM</name>
<evidence type="ECO:0000259" key="7">
    <source>
        <dbReference type="Pfam" id="PF02525"/>
    </source>
</evidence>
<proteinExistence type="inferred from homology"/>
<accession>A0A9X4BKC8</accession>
<evidence type="ECO:0000256" key="6">
    <source>
        <dbReference type="HAMAP-Rule" id="MF_01216"/>
    </source>
</evidence>
<comment type="caution">
    <text evidence="6">Lacks conserved residue(s) required for the propagation of feature annotation.</text>
</comment>
<dbReference type="PANTHER" id="PTHR43741">
    <property type="entry name" value="FMN-DEPENDENT NADH-AZOREDUCTASE 1"/>
    <property type="match status" value="1"/>
</dbReference>
<dbReference type="Proteomes" id="UP001139971">
    <property type="component" value="Unassembled WGS sequence"/>
</dbReference>
<evidence type="ECO:0000313" key="8">
    <source>
        <dbReference type="EMBL" id="MDC8016016.1"/>
    </source>
</evidence>
<dbReference type="EC" id="1.7.1.17" evidence="6"/>
<dbReference type="InterPro" id="IPR029039">
    <property type="entry name" value="Flavoprotein-like_sf"/>
</dbReference>
<dbReference type="GO" id="GO:0010181">
    <property type="term" value="F:FMN binding"/>
    <property type="evidence" value="ECO:0007669"/>
    <property type="project" value="UniProtKB-UniRule"/>
</dbReference>
<dbReference type="Gene3D" id="3.40.50.360">
    <property type="match status" value="1"/>
</dbReference>
<dbReference type="InterPro" id="IPR003680">
    <property type="entry name" value="Flavodoxin_fold"/>
</dbReference>
<dbReference type="SUPFAM" id="SSF52218">
    <property type="entry name" value="Flavoproteins"/>
    <property type="match status" value="1"/>
</dbReference>
<evidence type="ECO:0000256" key="2">
    <source>
        <dbReference type="ARBA" id="ARBA00022643"/>
    </source>
</evidence>
<evidence type="ECO:0000256" key="1">
    <source>
        <dbReference type="ARBA" id="ARBA00022630"/>
    </source>
</evidence>
<comment type="similarity">
    <text evidence="6">Belongs to the azoreductase type 1 family.</text>
</comment>
<evidence type="ECO:0000313" key="9">
    <source>
        <dbReference type="Proteomes" id="UP001139971"/>
    </source>
</evidence>
<dbReference type="HAMAP" id="MF_01216">
    <property type="entry name" value="Azoreductase_type1"/>
    <property type="match status" value="1"/>
</dbReference>
<dbReference type="GO" id="GO:0016655">
    <property type="term" value="F:oxidoreductase activity, acting on NAD(P)H, quinone or similar compound as acceptor"/>
    <property type="evidence" value="ECO:0007669"/>
    <property type="project" value="InterPro"/>
</dbReference>
<comment type="caution">
    <text evidence="8">The sequence shown here is derived from an EMBL/GenBank/DDBJ whole genome shotgun (WGS) entry which is preliminary data.</text>
</comment>
<dbReference type="EC" id="1.6.5.-" evidence="6"/>
<feature type="binding site" evidence="6">
    <location>
        <begin position="90"/>
        <end position="93"/>
    </location>
    <ligand>
        <name>FMN</name>
        <dbReference type="ChEBI" id="CHEBI:58210"/>
    </ligand>
</feature>
<sequence>MKLLHIDSSALGQYSVTRELTAAAVAQYVEREPGVEVAYRDLAADPLPHWTPIGGDPAALSPELRAQADANEAIMQEFLAADVLVIGAPMYNFGIPSTLKAWIDRVAVSGRTFRYTANGPEGLAGKKKVLIASARGGFYAGTANAAADFQEAYLRQALGFLGLTDVEFVRAEGIGMGPEQRAASLAAAHTTLKAQPLSLAA</sequence>
<dbReference type="PANTHER" id="PTHR43741:SF4">
    <property type="entry name" value="FMN-DEPENDENT NADH:QUINONE OXIDOREDUCTASE"/>
    <property type="match status" value="1"/>
</dbReference>